<organism evidence="2 3">
    <name type="scientific">Iris pallida</name>
    <name type="common">Sweet iris</name>
    <dbReference type="NCBI Taxonomy" id="29817"/>
    <lineage>
        <taxon>Eukaryota</taxon>
        <taxon>Viridiplantae</taxon>
        <taxon>Streptophyta</taxon>
        <taxon>Embryophyta</taxon>
        <taxon>Tracheophyta</taxon>
        <taxon>Spermatophyta</taxon>
        <taxon>Magnoliopsida</taxon>
        <taxon>Liliopsida</taxon>
        <taxon>Asparagales</taxon>
        <taxon>Iridaceae</taxon>
        <taxon>Iridoideae</taxon>
        <taxon>Irideae</taxon>
        <taxon>Iris</taxon>
    </lineage>
</organism>
<dbReference type="EMBL" id="JANAVB010040218">
    <property type="protein sequence ID" value="KAJ6798708.1"/>
    <property type="molecule type" value="Genomic_DNA"/>
</dbReference>
<dbReference type="PANTHER" id="PTHR38926">
    <property type="entry name" value="F-BOX DOMAIN CONTAINING PROTEIN, EXPRESSED"/>
    <property type="match status" value="1"/>
</dbReference>
<name>A0AAX6E3U2_IRIPA</name>
<dbReference type="Gene3D" id="1.20.1280.50">
    <property type="match status" value="1"/>
</dbReference>
<sequence>MEAERRWEELPIDCFLTILNKLTLEEKTLSVPFVCKSWYEALLLPQFWKVLNFYPLYVKSWDSFAERFMQQYNLRSFSFSGFLKLLVRRSQGSAEEIIFHHQGGTWEDLLYVSNACPALRILVLPDLRHECDFSMLAGKWNDLERLYIGEISLPFEEALLLISQHFKNLSGLQFDGLFGEDNSVLSNLSLLPNLKYLCLSGVHGLSIEGLHLILDGCKNLEELYVRNATHDFQVDEAINGKSSGIRTFVFDNGYPPEKLFECEYPYLRFEYGRLLDRLMFHASKFGIGKMFQEWKAMRADPDYADIFDYEYELFDYEYDYADIVDYDYEYEI</sequence>
<feature type="domain" description="F-box" evidence="1">
    <location>
        <begin position="7"/>
        <end position="49"/>
    </location>
</feature>
<dbReference type="AlphaFoldDB" id="A0AAX6E3U2"/>
<gene>
    <name evidence="2" type="ORF">M6B38_210585</name>
</gene>
<comment type="caution">
    <text evidence="2">The sequence shown here is derived from an EMBL/GenBank/DDBJ whole genome shotgun (WGS) entry which is preliminary data.</text>
</comment>
<dbReference type="Pfam" id="PF00646">
    <property type="entry name" value="F-box"/>
    <property type="match status" value="1"/>
</dbReference>
<dbReference type="InterPro" id="IPR001810">
    <property type="entry name" value="F-box_dom"/>
</dbReference>
<dbReference type="Proteomes" id="UP001140949">
    <property type="component" value="Unassembled WGS sequence"/>
</dbReference>
<evidence type="ECO:0000259" key="1">
    <source>
        <dbReference type="Pfam" id="PF00646"/>
    </source>
</evidence>
<proteinExistence type="predicted"/>
<reference evidence="2" key="1">
    <citation type="journal article" date="2023" name="GigaByte">
        <title>Genome assembly of the bearded iris, Iris pallida Lam.</title>
        <authorList>
            <person name="Bruccoleri R.E."/>
            <person name="Oakeley E.J."/>
            <person name="Faust A.M.E."/>
            <person name="Altorfer M."/>
            <person name="Dessus-Babus S."/>
            <person name="Burckhardt D."/>
            <person name="Oertli M."/>
            <person name="Naumann U."/>
            <person name="Petersen F."/>
            <person name="Wong J."/>
        </authorList>
    </citation>
    <scope>NUCLEOTIDE SEQUENCE</scope>
    <source>
        <strain evidence="2">GSM-AAB239-AS_SAM_17_03QT</strain>
    </source>
</reference>
<evidence type="ECO:0000313" key="3">
    <source>
        <dbReference type="Proteomes" id="UP001140949"/>
    </source>
</evidence>
<dbReference type="PANTHER" id="PTHR38926:SF5">
    <property type="entry name" value="F-BOX AND LEUCINE-RICH REPEAT PROTEIN 6"/>
    <property type="match status" value="1"/>
</dbReference>
<dbReference type="InterPro" id="IPR032675">
    <property type="entry name" value="LRR_dom_sf"/>
</dbReference>
<protein>
    <submittedName>
        <fullName evidence="2">F-box/LRR-repeat protein-like</fullName>
    </submittedName>
</protein>
<keyword evidence="3" id="KW-1185">Reference proteome</keyword>
<dbReference type="Gene3D" id="3.80.10.10">
    <property type="entry name" value="Ribonuclease Inhibitor"/>
    <property type="match status" value="1"/>
</dbReference>
<evidence type="ECO:0000313" key="2">
    <source>
        <dbReference type="EMBL" id="KAJ6798708.1"/>
    </source>
</evidence>
<accession>A0AAX6E3U2</accession>
<reference evidence="2" key="2">
    <citation type="submission" date="2023-04" db="EMBL/GenBank/DDBJ databases">
        <authorList>
            <person name="Bruccoleri R.E."/>
            <person name="Oakeley E.J."/>
            <person name="Faust A.-M."/>
            <person name="Dessus-Babus S."/>
            <person name="Altorfer M."/>
            <person name="Burckhardt D."/>
            <person name="Oertli M."/>
            <person name="Naumann U."/>
            <person name="Petersen F."/>
            <person name="Wong J."/>
        </authorList>
    </citation>
    <scope>NUCLEOTIDE SEQUENCE</scope>
    <source>
        <strain evidence="2">GSM-AAB239-AS_SAM_17_03QT</strain>
        <tissue evidence="2">Leaf</tissue>
    </source>
</reference>
<dbReference type="SUPFAM" id="SSF52047">
    <property type="entry name" value="RNI-like"/>
    <property type="match status" value="1"/>
</dbReference>